<organism evidence="1 2">
    <name type="scientific">Keguizhuia sedimenti</name>
    <dbReference type="NCBI Taxonomy" id="3064264"/>
    <lineage>
        <taxon>Bacteria</taxon>
        <taxon>Pseudomonadati</taxon>
        <taxon>Pseudomonadota</taxon>
        <taxon>Betaproteobacteria</taxon>
        <taxon>Burkholderiales</taxon>
        <taxon>Oxalobacteraceae</taxon>
        <taxon>Keguizhuia</taxon>
    </lineage>
</organism>
<accession>A0ABU1BL70</accession>
<dbReference type="Proteomes" id="UP001225596">
    <property type="component" value="Unassembled WGS sequence"/>
</dbReference>
<name>A0ABU1BL70_9BURK</name>
<sequence length="54" mass="6064">MILKTQRQLAEQPLRVLRHVRSKPMRSRLWGIPGSLTACLAEAALVIAVPTEKE</sequence>
<gene>
    <name evidence="1" type="ORF">Q8A64_02125</name>
</gene>
<dbReference type="RefSeq" id="WP_338435047.1">
    <property type="nucleotide sequence ID" value="NZ_JAUYVH010000001.1"/>
</dbReference>
<comment type="caution">
    <text evidence="1">The sequence shown here is derived from an EMBL/GenBank/DDBJ whole genome shotgun (WGS) entry which is preliminary data.</text>
</comment>
<protein>
    <submittedName>
        <fullName evidence="1">Uncharacterized protein</fullName>
    </submittedName>
</protein>
<reference evidence="1 2" key="1">
    <citation type="submission" date="2023-08" db="EMBL/GenBank/DDBJ databases">
        <title>Oxalobacteraceae gen .nov., isolated from river sludge outside the plant.</title>
        <authorList>
            <person name="Zhao S.Y."/>
        </authorList>
    </citation>
    <scope>NUCLEOTIDE SEQUENCE [LARGE SCALE GENOMIC DNA]</scope>
    <source>
        <strain evidence="1 2">R-40</strain>
    </source>
</reference>
<evidence type="ECO:0000313" key="2">
    <source>
        <dbReference type="Proteomes" id="UP001225596"/>
    </source>
</evidence>
<dbReference type="EMBL" id="JAUYVH010000001">
    <property type="protein sequence ID" value="MDQ9169201.1"/>
    <property type="molecule type" value="Genomic_DNA"/>
</dbReference>
<proteinExistence type="predicted"/>
<keyword evidence="2" id="KW-1185">Reference proteome</keyword>
<evidence type="ECO:0000313" key="1">
    <source>
        <dbReference type="EMBL" id="MDQ9169201.1"/>
    </source>
</evidence>